<proteinExistence type="predicted"/>
<gene>
    <name evidence="1" type="ORF">ACFSJH_00225</name>
</gene>
<evidence type="ECO:0000313" key="2">
    <source>
        <dbReference type="Proteomes" id="UP001597362"/>
    </source>
</evidence>
<name>A0ABW4YEN2_9BACL</name>
<keyword evidence="2" id="KW-1185">Reference proteome</keyword>
<organism evidence="1 2">
    <name type="scientific">Paenibacillus yanchengensis</name>
    <dbReference type="NCBI Taxonomy" id="2035833"/>
    <lineage>
        <taxon>Bacteria</taxon>
        <taxon>Bacillati</taxon>
        <taxon>Bacillota</taxon>
        <taxon>Bacilli</taxon>
        <taxon>Bacillales</taxon>
        <taxon>Paenibacillaceae</taxon>
        <taxon>Paenibacillus</taxon>
    </lineage>
</organism>
<evidence type="ECO:0000313" key="1">
    <source>
        <dbReference type="EMBL" id="MFD2114181.1"/>
    </source>
</evidence>
<accession>A0ABW4YEN2</accession>
<dbReference type="RefSeq" id="WP_377769157.1">
    <property type="nucleotide sequence ID" value="NZ_JBHUHO010000002.1"/>
</dbReference>
<protein>
    <recommendedName>
        <fullName evidence="3">Copper amine oxidase-like N-terminal domain-containing protein</fullName>
    </recommendedName>
</protein>
<dbReference type="EMBL" id="JBHUHO010000002">
    <property type="protein sequence ID" value="MFD2114181.1"/>
    <property type="molecule type" value="Genomic_DNA"/>
</dbReference>
<sequence length="111" mass="12413">MSRGIKWDKQTKTATIVNNGQSAVLNFSGKAIEGSKNQIILPTEWIRLENGKSMINVNVLCYIFDPAADKLADKERDDWASKLSFLNISTEGIYSAVDGYLQVFLSYRPHG</sequence>
<comment type="caution">
    <text evidence="1">The sequence shown here is derived from an EMBL/GenBank/DDBJ whole genome shotgun (WGS) entry which is preliminary data.</text>
</comment>
<reference evidence="2" key="1">
    <citation type="journal article" date="2019" name="Int. J. Syst. Evol. Microbiol.">
        <title>The Global Catalogue of Microorganisms (GCM) 10K type strain sequencing project: providing services to taxonomists for standard genome sequencing and annotation.</title>
        <authorList>
            <consortium name="The Broad Institute Genomics Platform"/>
            <consortium name="The Broad Institute Genome Sequencing Center for Infectious Disease"/>
            <person name="Wu L."/>
            <person name="Ma J."/>
        </authorList>
    </citation>
    <scope>NUCLEOTIDE SEQUENCE [LARGE SCALE GENOMIC DNA]</scope>
    <source>
        <strain evidence="2">GH52</strain>
    </source>
</reference>
<dbReference type="Proteomes" id="UP001597362">
    <property type="component" value="Unassembled WGS sequence"/>
</dbReference>
<evidence type="ECO:0008006" key="3">
    <source>
        <dbReference type="Google" id="ProtNLM"/>
    </source>
</evidence>